<dbReference type="Proteomes" id="UP001381693">
    <property type="component" value="Unassembled WGS sequence"/>
</dbReference>
<name>A0AAN8XDT3_HALRR</name>
<evidence type="ECO:0000313" key="2">
    <source>
        <dbReference type="Proteomes" id="UP001381693"/>
    </source>
</evidence>
<reference evidence="1 2" key="1">
    <citation type="submission" date="2023-11" db="EMBL/GenBank/DDBJ databases">
        <title>Halocaridina rubra genome assembly.</title>
        <authorList>
            <person name="Smith C."/>
        </authorList>
    </citation>
    <scope>NUCLEOTIDE SEQUENCE [LARGE SCALE GENOMIC DNA]</scope>
    <source>
        <strain evidence="1">EP-1</strain>
        <tissue evidence="1">Whole</tissue>
    </source>
</reference>
<dbReference type="EMBL" id="JAXCGZ010004710">
    <property type="protein sequence ID" value="KAK7081542.1"/>
    <property type="molecule type" value="Genomic_DNA"/>
</dbReference>
<gene>
    <name evidence="1" type="ORF">SK128_028506</name>
</gene>
<dbReference type="AlphaFoldDB" id="A0AAN8XDT3"/>
<protein>
    <submittedName>
        <fullName evidence="1">Uncharacterized protein</fullName>
    </submittedName>
</protein>
<sequence length="73" mass="7903">VFLEVVFSVPGFSSCAYEMWVGLGSQQVVCADGATLMVVVPSPDMRPSVVEFLDRDFVKISAQYKGMGHGVKC</sequence>
<proteinExistence type="predicted"/>
<accession>A0AAN8XDT3</accession>
<comment type="caution">
    <text evidence="1">The sequence shown here is derived from an EMBL/GenBank/DDBJ whole genome shotgun (WGS) entry which is preliminary data.</text>
</comment>
<organism evidence="1 2">
    <name type="scientific">Halocaridina rubra</name>
    <name type="common">Hawaiian red shrimp</name>
    <dbReference type="NCBI Taxonomy" id="373956"/>
    <lineage>
        <taxon>Eukaryota</taxon>
        <taxon>Metazoa</taxon>
        <taxon>Ecdysozoa</taxon>
        <taxon>Arthropoda</taxon>
        <taxon>Crustacea</taxon>
        <taxon>Multicrustacea</taxon>
        <taxon>Malacostraca</taxon>
        <taxon>Eumalacostraca</taxon>
        <taxon>Eucarida</taxon>
        <taxon>Decapoda</taxon>
        <taxon>Pleocyemata</taxon>
        <taxon>Caridea</taxon>
        <taxon>Atyoidea</taxon>
        <taxon>Atyidae</taxon>
        <taxon>Halocaridina</taxon>
    </lineage>
</organism>
<evidence type="ECO:0000313" key="1">
    <source>
        <dbReference type="EMBL" id="KAK7081542.1"/>
    </source>
</evidence>
<keyword evidence="2" id="KW-1185">Reference proteome</keyword>
<feature type="non-terminal residue" evidence="1">
    <location>
        <position position="1"/>
    </location>
</feature>